<feature type="non-terminal residue" evidence="1">
    <location>
        <position position="319"/>
    </location>
</feature>
<name>T1DGJ7_9ZZZZ</name>
<evidence type="ECO:0000313" key="1">
    <source>
        <dbReference type="EMBL" id="EQD80444.1"/>
    </source>
</evidence>
<sequence>AAETQGAEGALSQIVDLVDSGTSRLSAIVQAFSAITAQMETVSQELGSVAAVSEENAAIVEEVTASAGALHSHFEQLYNISTADAKVAQAATVHVEEVEHQVGALTTASSILRMLASDISAVSAGHSRRSHFHDLLAAAREQAVRIGQIVSSVPPERLARSAYEKIQDPEDVQALSRLFDVSRASRFDPEKYRLPWDAQVDVPIAHVLDGLHDQWRATAYAGFFDMNGFFIAGDRATSSDLTGDAEVDRRQNRVKRLLEDDYALRICRVALSERGLVEPLRTDAATLWQFAEADAPSKFRISTYARDTGEVLAEVAVPV</sequence>
<organism evidence="1">
    <name type="scientific">mine drainage metagenome</name>
    <dbReference type="NCBI Taxonomy" id="410659"/>
    <lineage>
        <taxon>unclassified sequences</taxon>
        <taxon>metagenomes</taxon>
        <taxon>ecological metagenomes</taxon>
    </lineage>
</organism>
<feature type="non-terminal residue" evidence="1">
    <location>
        <position position="1"/>
    </location>
</feature>
<reference evidence="1" key="1">
    <citation type="submission" date="2013-08" db="EMBL/GenBank/DDBJ databases">
        <authorList>
            <person name="Mendez C."/>
            <person name="Richter M."/>
            <person name="Ferrer M."/>
            <person name="Sanchez J."/>
        </authorList>
    </citation>
    <scope>NUCLEOTIDE SEQUENCE</scope>
</reference>
<dbReference type="Gene3D" id="1.10.287.950">
    <property type="entry name" value="Methyl-accepting chemotaxis protein"/>
    <property type="match status" value="1"/>
</dbReference>
<proteinExistence type="predicted"/>
<dbReference type="AlphaFoldDB" id="T1DGJ7"/>
<dbReference type="EMBL" id="AUZX01000671">
    <property type="protein sequence ID" value="EQD80444.1"/>
    <property type="molecule type" value="Genomic_DNA"/>
</dbReference>
<comment type="caution">
    <text evidence="1">The sequence shown here is derived from an EMBL/GenBank/DDBJ whole genome shotgun (WGS) entry which is preliminary data.</text>
</comment>
<gene>
    <name evidence="1" type="ORF">B1A_00885</name>
</gene>
<reference evidence="1" key="2">
    <citation type="journal article" date="2014" name="ISME J.">
        <title>Microbial stratification in low pH oxic and suboxic macroscopic growths along an acid mine drainage.</title>
        <authorList>
            <person name="Mendez-Garcia C."/>
            <person name="Mesa V."/>
            <person name="Sprenger R.R."/>
            <person name="Richter M."/>
            <person name="Diez M.S."/>
            <person name="Solano J."/>
            <person name="Bargiela R."/>
            <person name="Golyshina O.V."/>
            <person name="Manteca A."/>
            <person name="Ramos J.L."/>
            <person name="Gallego J.R."/>
            <person name="Llorente I."/>
            <person name="Martins Dos Santos V.A."/>
            <person name="Jensen O.N."/>
            <person name="Pelaez A.I."/>
            <person name="Sanchez J."/>
            <person name="Ferrer M."/>
        </authorList>
    </citation>
    <scope>NUCLEOTIDE SEQUENCE</scope>
</reference>
<accession>T1DGJ7</accession>
<dbReference type="SUPFAM" id="SSF58104">
    <property type="entry name" value="Methyl-accepting chemotaxis protein (MCP) signaling domain"/>
    <property type="match status" value="1"/>
</dbReference>
<protein>
    <submittedName>
        <fullName evidence="1">Methyl-accepting chemotaxis sensory transducer</fullName>
    </submittedName>
</protein>